<dbReference type="Gene3D" id="3.30.420.60">
    <property type="entry name" value="eRF1 domain 2"/>
    <property type="match status" value="1"/>
</dbReference>
<dbReference type="RefSeq" id="WP_146937950.1">
    <property type="nucleotide sequence ID" value="NZ_BJXW01000020.1"/>
</dbReference>
<reference evidence="1 2" key="1">
    <citation type="submission" date="2019-07" db="EMBL/GenBank/DDBJ databases">
        <title>Whole genome shotgun sequence of Cerasibacillus quisquiliarum NBRC 102429.</title>
        <authorList>
            <person name="Hosoyama A."/>
            <person name="Uohara A."/>
            <person name="Ohji S."/>
            <person name="Ichikawa N."/>
        </authorList>
    </citation>
    <scope>NUCLEOTIDE SEQUENCE [LARGE SCALE GENOMIC DNA]</scope>
    <source>
        <strain evidence="1 2">NBRC 102429</strain>
    </source>
</reference>
<dbReference type="InterPro" id="IPR042226">
    <property type="entry name" value="eFR1_2_sf"/>
</dbReference>
<dbReference type="InterPro" id="IPR040983">
    <property type="entry name" value="Bact_RF_family5"/>
</dbReference>
<dbReference type="Proteomes" id="UP000321491">
    <property type="component" value="Unassembled WGS sequence"/>
</dbReference>
<dbReference type="EMBL" id="BJXW01000020">
    <property type="protein sequence ID" value="GEN31603.1"/>
    <property type="molecule type" value="Genomic_DNA"/>
</dbReference>
<organism evidence="1 2">
    <name type="scientific">Cerasibacillus quisquiliarum</name>
    <dbReference type="NCBI Taxonomy" id="227865"/>
    <lineage>
        <taxon>Bacteria</taxon>
        <taxon>Bacillati</taxon>
        <taxon>Bacillota</taxon>
        <taxon>Bacilli</taxon>
        <taxon>Bacillales</taxon>
        <taxon>Bacillaceae</taxon>
        <taxon>Cerasibacillus</taxon>
    </lineage>
</organism>
<name>A0A511V1H5_9BACI</name>
<evidence type="ECO:0000313" key="1">
    <source>
        <dbReference type="EMBL" id="GEN31603.1"/>
    </source>
</evidence>
<sequence>MALELKNLRGKISQLNGPVLTIYLATDPSHEDWKIRLKNGLKRIGEYVKASQPDEHKQFLSIQEKVETAVLDHQRQLKHGLICYATSDDLLIKQTQITLNNEFYWEKEPVTKQLDQLFEEYPRTGIILLQRDRVALIDTLLAEVMDEAHYEFDLNTEDWRRYKGIAFGAIISSSANHRDKYDRRLKEHQSRWFKELVPTIEKHAKEYTWKEVYLAGPTELTNKMKHLLPRLNIVHVVNQNYTGKSAHDIARDFLIK</sequence>
<evidence type="ECO:0000313" key="2">
    <source>
        <dbReference type="Proteomes" id="UP000321491"/>
    </source>
</evidence>
<dbReference type="Pfam" id="PF18846">
    <property type="entry name" value="baeRF_family5"/>
    <property type="match status" value="1"/>
</dbReference>
<protein>
    <submittedName>
        <fullName evidence="1">Uncharacterized protein</fullName>
    </submittedName>
</protein>
<comment type="caution">
    <text evidence="1">The sequence shown here is derived from an EMBL/GenBank/DDBJ whole genome shotgun (WGS) entry which is preliminary data.</text>
</comment>
<proteinExistence type="predicted"/>
<accession>A0A511V1H5</accession>
<dbReference type="OrthoDB" id="5241360at2"/>
<keyword evidence="2" id="KW-1185">Reference proteome</keyword>
<gene>
    <name evidence="1" type="ORF">CQU01_18410</name>
</gene>
<dbReference type="AlphaFoldDB" id="A0A511V1H5"/>